<keyword evidence="2" id="KW-1185">Reference proteome</keyword>
<evidence type="ECO:0000313" key="1">
    <source>
        <dbReference type="EMBL" id="ORY25781.1"/>
    </source>
</evidence>
<sequence length="406" mass="48577">MKQLVKLFSYAKNENKLTTIQKFLIFEFYLIDKKFNNILPYLFKNVTKDIEKSEEIDIEFILYVLNSIENNLDQDLVNKEQLIKNICVYSLENKIDIFLVEYKSDNQTMFEEYYNKIRDKPLASKFILEHKSIFGRLTYSILQLIYNSLNSINDANINNVLSLLNNSNDYLKLFYEKRNHIINLFSQLNKIRNPKYVETNFNNLISTYNVSNYNELITLKEYFFNFYNQRATLISKNILNTIKITIHYIENPYNKEEIIKELVHLLANKNLDKKSNITEFKVEVLPSYLDQFKIVHKIREKLEIFKFTFEQLNQLEYLDNNNDFNLENRLTILYLGNKSEIDPLYGTLKNKIEICNDTIVKIDVILNNLEFYYPDYYKNEISKYNGLKEKIACTMINEFPDKKSNE</sequence>
<proteinExistence type="predicted"/>
<accession>A0A1Y2ATA2</accession>
<name>A0A1Y2ATA2_9FUNG</name>
<dbReference type="Proteomes" id="UP000193920">
    <property type="component" value="Unassembled WGS sequence"/>
</dbReference>
<gene>
    <name evidence="1" type="ORF">LY90DRAFT_629586</name>
</gene>
<dbReference type="EMBL" id="MCOG01000208">
    <property type="protein sequence ID" value="ORY25781.1"/>
    <property type="molecule type" value="Genomic_DNA"/>
</dbReference>
<reference evidence="1 2" key="1">
    <citation type="submission" date="2016-08" db="EMBL/GenBank/DDBJ databases">
        <title>A Parts List for Fungal Cellulosomes Revealed by Comparative Genomics.</title>
        <authorList>
            <consortium name="DOE Joint Genome Institute"/>
            <person name="Haitjema C.H."/>
            <person name="Gilmore S.P."/>
            <person name="Henske J.K."/>
            <person name="Solomon K.V."/>
            <person name="De Groot R."/>
            <person name="Kuo A."/>
            <person name="Mondo S.J."/>
            <person name="Salamov A.A."/>
            <person name="Labutti K."/>
            <person name="Zhao Z."/>
            <person name="Chiniquy J."/>
            <person name="Barry K."/>
            <person name="Brewer H.M."/>
            <person name="Purvine S.O."/>
            <person name="Wright A.T."/>
            <person name="Boxma B."/>
            <person name="Van Alen T."/>
            <person name="Hackstein J.H."/>
            <person name="Baker S.E."/>
            <person name="Grigoriev I.V."/>
            <person name="O'Malley M.A."/>
        </authorList>
    </citation>
    <scope>NUCLEOTIDE SEQUENCE [LARGE SCALE GENOMIC DNA]</scope>
    <source>
        <strain evidence="1 2">G1</strain>
    </source>
</reference>
<protein>
    <submittedName>
        <fullName evidence="1">Uncharacterized protein</fullName>
    </submittedName>
</protein>
<organism evidence="1 2">
    <name type="scientific">Neocallimastix californiae</name>
    <dbReference type="NCBI Taxonomy" id="1754190"/>
    <lineage>
        <taxon>Eukaryota</taxon>
        <taxon>Fungi</taxon>
        <taxon>Fungi incertae sedis</taxon>
        <taxon>Chytridiomycota</taxon>
        <taxon>Chytridiomycota incertae sedis</taxon>
        <taxon>Neocallimastigomycetes</taxon>
        <taxon>Neocallimastigales</taxon>
        <taxon>Neocallimastigaceae</taxon>
        <taxon>Neocallimastix</taxon>
    </lineage>
</organism>
<comment type="caution">
    <text evidence="1">The sequence shown here is derived from an EMBL/GenBank/DDBJ whole genome shotgun (WGS) entry which is preliminary data.</text>
</comment>
<dbReference type="AlphaFoldDB" id="A0A1Y2ATA2"/>
<evidence type="ECO:0000313" key="2">
    <source>
        <dbReference type="Proteomes" id="UP000193920"/>
    </source>
</evidence>